<dbReference type="InterPro" id="IPR036055">
    <property type="entry name" value="LDL_receptor-like_sf"/>
</dbReference>
<name>A0A1T4SYN1_9BACT</name>
<dbReference type="NCBIfam" id="NF047798">
    <property type="entry name" value="leader_Chryseo"/>
    <property type="match status" value="1"/>
</dbReference>
<dbReference type="Proteomes" id="UP000190367">
    <property type="component" value="Unassembled WGS sequence"/>
</dbReference>
<dbReference type="STRING" id="634771.SAMN04488128_103822"/>
<sequence length="118" mass="12761">MKKISLKNLDTLGIQKLSRENLKNVNGGSWCAPDEFTCRDGSCIPKVKQMDGIKDCLDGSDEMGQHSCTCRLKLTNGEYFDYPMSSGYTTGEECSDACQTACSNASGCASWSSTFGSN</sequence>
<keyword evidence="2" id="KW-0675">Receptor</keyword>
<gene>
    <name evidence="2" type="ORF">SAMN04488128_103822</name>
</gene>
<dbReference type="PROSITE" id="PS50068">
    <property type="entry name" value="LDLRA_2"/>
    <property type="match status" value="1"/>
</dbReference>
<evidence type="ECO:0000313" key="2">
    <source>
        <dbReference type="EMBL" id="SKA33340.1"/>
    </source>
</evidence>
<evidence type="ECO:0000256" key="1">
    <source>
        <dbReference type="ARBA" id="ARBA00023157"/>
    </source>
</evidence>
<keyword evidence="3" id="KW-1185">Reference proteome</keyword>
<dbReference type="InterPro" id="IPR058074">
    <property type="entry name" value="Bacteriocin-like"/>
</dbReference>
<dbReference type="Gene3D" id="4.10.400.10">
    <property type="entry name" value="Low-density Lipoprotein Receptor"/>
    <property type="match status" value="1"/>
</dbReference>
<keyword evidence="2" id="KW-0449">Lipoprotein</keyword>
<evidence type="ECO:0000313" key="3">
    <source>
        <dbReference type="Proteomes" id="UP000190367"/>
    </source>
</evidence>
<dbReference type="CDD" id="cd00112">
    <property type="entry name" value="LDLa"/>
    <property type="match status" value="1"/>
</dbReference>
<accession>A0A1T4SYN1</accession>
<dbReference type="SMART" id="SM00192">
    <property type="entry name" value="LDLa"/>
    <property type="match status" value="1"/>
</dbReference>
<reference evidence="3" key="1">
    <citation type="submission" date="2017-02" db="EMBL/GenBank/DDBJ databases">
        <authorList>
            <person name="Varghese N."/>
            <person name="Submissions S."/>
        </authorList>
    </citation>
    <scope>NUCLEOTIDE SEQUENCE [LARGE SCALE GENOMIC DNA]</scope>
    <source>
        <strain evidence="3">DSM 22224</strain>
    </source>
</reference>
<dbReference type="InterPro" id="IPR002172">
    <property type="entry name" value="LDrepeatLR_classA_rpt"/>
</dbReference>
<dbReference type="OrthoDB" id="5509137at2"/>
<dbReference type="Pfam" id="PF00057">
    <property type="entry name" value="Ldl_recept_a"/>
    <property type="match status" value="1"/>
</dbReference>
<keyword evidence="1" id="KW-1015">Disulfide bond</keyword>
<dbReference type="EMBL" id="FUWZ01000003">
    <property type="protein sequence ID" value="SKA33340.1"/>
    <property type="molecule type" value="Genomic_DNA"/>
</dbReference>
<dbReference type="SUPFAM" id="SSF57424">
    <property type="entry name" value="LDL receptor-like module"/>
    <property type="match status" value="1"/>
</dbReference>
<dbReference type="RefSeq" id="WP_078671145.1">
    <property type="nucleotide sequence ID" value="NZ_FUWZ01000003.1"/>
</dbReference>
<protein>
    <submittedName>
        <fullName evidence="2">Low-density lipoprotein receptor domain class A</fullName>
    </submittedName>
</protein>
<proteinExistence type="predicted"/>
<dbReference type="AlphaFoldDB" id="A0A1T4SYN1"/>
<organism evidence="2 3">
    <name type="scientific">Chitinophaga eiseniae</name>
    <dbReference type="NCBI Taxonomy" id="634771"/>
    <lineage>
        <taxon>Bacteria</taxon>
        <taxon>Pseudomonadati</taxon>
        <taxon>Bacteroidota</taxon>
        <taxon>Chitinophagia</taxon>
        <taxon>Chitinophagales</taxon>
        <taxon>Chitinophagaceae</taxon>
        <taxon>Chitinophaga</taxon>
    </lineage>
</organism>